<dbReference type="SUPFAM" id="SSF52266">
    <property type="entry name" value="SGNH hydrolase"/>
    <property type="match status" value="1"/>
</dbReference>
<proteinExistence type="predicted"/>
<dbReference type="PANTHER" id="PTHR30383:SF5">
    <property type="entry name" value="SGNH HYDROLASE-TYPE ESTERASE DOMAIN-CONTAINING PROTEIN"/>
    <property type="match status" value="1"/>
</dbReference>
<dbReference type="InterPro" id="IPR051532">
    <property type="entry name" value="Ester_Hydrolysis_Enzymes"/>
</dbReference>
<evidence type="ECO:0000313" key="3">
    <source>
        <dbReference type="Proteomes" id="UP000245202"/>
    </source>
</evidence>
<comment type="caution">
    <text evidence="2">The sequence shown here is derived from an EMBL/GenBank/DDBJ whole genome shotgun (WGS) entry which is preliminary data.</text>
</comment>
<name>A0A2R5ERU3_9BACL</name>
<dbReference type="InterPro" id="IPR013830">
    <property type="entry name" value="SGNH_hydro"/>
</dbReference>
<evidence type="ECO:0000313" key="2">
    <source>
        <dbReference type="EMBL" id="GBG06493.1"/>
    </source>
</evidence>
<feature type="domain" description="SGNH hydrolase-type esterase" evidence="1">
    <location>
        <begin position="19"/>
        <end position="196"/>
    </location>
</feature>
<dbReference type="Proteomes" id="UP000245202">
    <property type="component" value="Unassembled WGS sequence"/>
</dbReference>
<gene>
    <name evidence="2" type="ORF">PAT3040_01020</name>
</gene>
<dbReference type="CDD" id="cd00229">
    <property type="entry name" value="SGNH_hydrolase"/>
    <property type="match status" value="1"/>
</dbReference>
<dbReference type="PANTHER" id="PTHR30383">
    <property type="entry name" value="THIOESTERASE 1/PROTEASE 1/LYSOPHOSPHOLIPASE L1"/>
    <property type="match status" value="1"/>
</dbReference>
<dbReference type="InterPro" id="IPR036514">
    <property type="entry name" value="SGNH_hydro_sf"/>
</dbReference>
<organism evidence="2 3">
    <name type="scientific">Paenibacillus agaridevorans</name>
    <dbReference type="NCBI Taxonomy" id="171404"/>
    <lineage>
        <taxon>Bacteria</taxon>
        <taxon>Bacillati</taxon>
        <taxon>Bacillota</taxon>
        <taxon>Bacilli</taxon>
        <taxon>Bacillales</taxon>
        <taxon>Paenibacillaceae</taxon>
        <taxon>Paenibacillus</taxon>
    </lineage>
</organism>
<accession>A0A2R5ERU3</accession>
<dbReference type="AlphaFoldDB" id="A0A2R5ERU3"/>
<sequence>MSFKALDKLQNGERAFIVCIGDSITEQNYHLEGRLNYVGLLTERLMELYNRKSSVLNAGKSGDTAQGILNRLEEDALRFRPDLVTVMVGINDAVLGRDGIDPFKLNLELLVERIAASGSEVLLLTQNGVDFHVREQSVLLRTAYPSYAAAIQEIAVRSNIPLCNIYERWGEYVQGQTNNHLMLMHDSIHPGARGHAFIAAQLYRYLGILPSDGEIQNFWRLQRTHFNTEVFITG</sequence>
<dbReference type="Pfam" id="PF13472">
    <property type="entry name" value="Lipase_GDSL_2"/>
    <property type="match status" value="1"/>
</dbReference>
<dbReference type="RefSeq" id="WP_108991779.1">
    <property type="nucleotide sequence ID" value="NZ_BDQX01000047.1"/>
</dbReference>
<dbReference type="GO" id="GO:0004622">
    <property type="term" value="F:phosphatidylcholine lysophospholipase activity"/>
    <property type="evidence" value="ECO:0007669"/>
    <property type="project" value="TreeGrafter"/>
</dbReference>
<evidence type="ECO:0000259" key="1">
    <source>
        <dbReference type="Pfam" id="PF13472"/>
    </source>
</evidence>
<dbReference type="Gene3D" id="3.40.50.1110">
    <property type="entry name" value="SGNH hydrolase"/>
    <property type="match status" value="1"/>
</dbReference>
<dbReference type="EMBL" id="BDQX01000047">
    <property type="protein sequence ID" value="GBG06493.1"/>
    <property type="molecule type" value="Genomic_DNA"/>
</dbReference>
<keyword evidence="3" id="KW-1185">Reference proteome</keyword>
<protein>
    <submittedName>
        <fullName evidence="2">Putative lipase</fullName>
    </submittedName>
</protein>
<reference evidence="2 3" key="1">
    <citation type="submission" date="2017-08" db="EMBL/GenBank/DDBJ databases">
        <title>Substantial Increase in Enzyme Production by Combined Drug-Resistance Mutations in Paenibacillus agaridevorans.</title>
        <authorList>
            <person name="Tanaka Y."/>
            <person name="Funane K."/>
            <person name="Hosaka T."/>
            <person name="Shiwa Y."/>
            <person name="Fujita N."/>
            <person name="Miyazaki T."/>
            <person name="Yoshikawa H."/>
            <person name="Murakami K."/>
            <person name="Kasahara K."/>
            <person name="Inaoka T."/>
            <person name="Hiraga Y."/>
            <person name="Ochi K."/>
        </authorList>
    </citation>
    <scope>NUCLEOTIDE SEQUENCE [LARGE SCALE GENOMIC DNA]</scope>
    <source>
        <strain evidence="2 3">T-3040</strain>
    </source>
</reference>